<reference evidence="11 12" key="1">
    <citation type="submission" date="2016-02" db="EMBL/GenBank/DDBJ databases">
        <title>Genome analysis of coral dinoflagellate symbionts highlights evolutionary adaptations to a symbiotic lifestyle.</title>
        <authorList>
            <person name="Aranda M."/>
            <person name="Li Y."/>
            <person name="Liew Y.J."/>
            <person name="Baumgarten S."/>
            <person name="Simakov O."/>
            <person name="Wilson M."/>
            <person name="Piel J."/>
            <person name="Ashoor H."/>
            <person name="Bougouffa S."/>
            <person name="Bajic V.B."/>
            <person name="Ryu T."/>
            <person name="Ravasi T."/>
            <person name="Bayer T."/>
            <person name="Micklem G."/>
            <person name="Kim H."/>
            <person name="Bhak J."/>
            <person name="Lajeunesse T.C."/>
            <person name="Voolstra C.R."/>
        </authorList>
    </citation>
    <scope>NUCLEOTIDE SEQUENCE [LARGE SCALE GENOMIC DNA]</scope>
    <source>
        <strain evidence="11 12">CCMP2467</strain>
    </source>
</reference>
<evidence type="ECO:0000313" key="11">
    <source>
        <dbReference type="EMBL" id="OLP85220.1"/>
    </source>
</evidence>
<keyword evidence="4 9" id="KW-0812">Transmembrane</keyword>
<dbReference type="Pfam" id="PF00153">
    <property type="entry name" value="Mito_carr"/>
    <property type="match status" value="1"/>
</dbReference>
<evidence type="ECO:0000256" key="4">
    <source>
        <dbReference type="ARBA" id="ARBA00022692"/>
    </source>
</evidence>
<dbReference type="SUPFAM" id="SSF103506">
    <property type="entry name" value="Mitochondrial carrier"/>
    <property type="match status" value="1"/>
</dbReference>
<keyword evidence="6" id="KW-1133">Transmembrane helix</keyword>
<dbReference type="InterPro" id="IPR018108">
    <property type="entry name" value="MCP_transmembrane"/>
</dbReference>
<sequence length="266" mass="28806">MDHIDARASLKAGAIGALGSVPGTVCAHPLDVLKIRMQTTDKGTLLDAARGVHREHGYRGFYKGLVPALEQRFLSRGPMFLVSEVSTQLVARHLRFGELGSRACGSVMSGYVVGFLQALSEYRKKLLSQYVVDAVGARFGHLISDAARAGQLRTGLLRRMHAAAVCSSVFDGTFFCTRDALSAHLNPPLAYGVAAATAVLVAYPADTAVARMLIVPPNQPISCMRHHIFLDARGFRGLPARASEFFISYAVMGLIDMILNQHIVWI</sequence>
<dbReference type="PROSITE" id="PS50920">
    <property type="entry name" value="SOLCAR"/>
    <property type="match status" value="1"/>
</dbReference>
<evidence type="ECO:0000256" key="8">
    <source>
        <dbReference type="ARBA" id="ARBA00023136"/>
    </source>
</evidence>
<keyword evidence="5" id="KW-0677">Repeat</keyword>
<dbReference type="AlphaFoldDB" id="A0A1Q9CQN5"/>
<keyword evidence="3 10" id="KW-0813">Transport</keyword>
<proteinExistence type="inferred from homology"/>
<comment type="caution">
    <text evidence="11">The sequence shown here is derived from an EMBL/GenBank/DDBJ whole genome shotgun (WGS) entry which is preliminary data.</text>
</comment>
<evidence type="ECO:0000256" key="9">
    <source>
        <dbReference type="PROSITE-ProRule" id="PRU00282"/>
    </source>
</evidence>
<keyword evidence="8 9" id="KW-0472">Membrane</keyword>
<evidence type="ECO:0000256" key="10">
    <source>
        <dbReference type="RuleBase" id="RU000488"/>
    </source>
</evidence>
<accession>A0A1Q9CQN5</accession>
<evidence type="ECO:0000256" key="7">
    <source>
        <dbReference type="ARBA" id="ARBA00023128"/>
    </source>
</evidence>
<evidence type="ECO:0000256" key="3">
    <source>
        <dbReference type="ARBA" id="ARBA00022448"/>
    </source>
</evidence>
<dbReference type="Gene3D" id="1.50.40.10">
    <property type="entry name" value="Mitochondrial carrier domain"/>
    <property type="match status" value="1"/>
</dbReference>
<dbReference type="PANTHER" id="PTHR45624">
    <property type="entry name" value="MITOCHONDRIAL BASIC AMINO ACIDS TRANSPORTER-RELATED"/>
    <property type="match status" value="1"/>
</dbReference>
<keyword evidence="7" id="KW-0496">Mitochondrion</keyword>
<dbReference type="Proteomes" id="UP000186817">
    <property type="component" value="Unassembled WGS sequence"/>
</dbReference>
<feature type="repeat" description="Solcar" evidence="9">
    <location>
        <begin position="7"/>
        <end position="89"/>
    </location>
</feature>
<organism evidence="11 12">
    <name type="scientific">Symbiodinium microadriaticum</name>
    <name type="common">Dinoflagellate</name>
    <name type="synonym">Zooxanthella microadriatica</name>
    <dbReference type="NCBI Taxonomy" id="2951"/>
    <lineage>
        <taxon>Eukaryota</taxon>
        <taxon>Sar</taxon>
        <taxon>Alveolata</taxon>
        <taxon>Dinophyceae</taxon>
        <taxon>Suessiales</taxon>
        <taxon>Symbiodiniaceae</taxon>
        <taxon>Symbiodinium</taxon>
    </lineage>
</organism>
<name>A0A1Q9CQN5_SYMMI</name>
<protein>
    <submittedName>
        <fullName evidence="11">Mitochondrial carnitine carrier</fullName>
    </submittedName>
</protein>
<dbReference type="InterPro" id="IPR050567">
    <property type="entry name" value="Mitochondrial_Carrier"/>
</dbReference>
<evidence type="ECO:0000256" key="1">
    <source>
        <dbReference type="ARBA" id="ARBA00004225"/>
    </source>
</evidence>
<dbReference type="OrthoDB" id="448427at2759"/>
<dbReference type="InterPro" id="IPR023395">
    <property type="entry name" value="MCP_dom_sf"/>
</dbReference>
<dbReference type="GO" id="GO:0022857">
    <property type="term" value="F:transmembrane transporter activity"/>
    <property type="evidence" value="ECO:0007669"/>
    <property type="project" value="TreeGrafter"/>
</dbReference>
<gene>
    <name evidence="11" type="primary">CRC1</name>
    <name evidence="11" type="ORF">AK812_SmicGene33816</name>
</gene>
<dbReference type="GO" id="GO:0031966">
    <property type="term" value="C:mitochondrial membrane"/>
    <property type="evidence" value="ECO:0007669"/>
    <property type="project" value="UniProtKB-SubCell"/>
</dbReference>
<evidence type="ECO:0000313" key="12">
    <source>
        <dbReference type="Proteomes" id="UP000186817"/>
    </source>
</evidence>
<dbReference type="EMBL" id="LSRX01000988">
    <property type="protein sequence ID" value="OLP85220.1"/>
    <property type="molecule type" value="Genomic_DNA"/>
</dbReference>
<comment type="similarity">
    <text evidence="2 10">Belongs to the mitochondrial carrier (TC 2.A.29) family.</text>
</comment>
<evidence type="ECO:0000256" key="5">
    <source>
        <dbReference type="ARBA" id="ARBA00022737"/>
    </source>
</evidence>
<comment type="subcellular location">
    <subcellularLocation>
        <location evidence="1">Mitochondrion membrane</location>
        <topology evidence="1">Multi-pass membrane protein</topology>
    </subcellularLocation>
</comment>
<keyword evidence="12" id="KW-1185">Reference proteome</keyword>
<evidence type="ECO:0000256" key="6">
    <source>
        <dbReference type="ARBA" id="ARBA00022989"/>
    </source>
</evidence>
<evidence type="ECO:0000256" key="2">
    <source>
        <dbReference type="ARBA" id="ARBA00006375"/>
    </source>
</evidence>